<gene>
    <name evidence="4" type="ORF">C1SCF055_LOCUS14024</name>
</gene>
<dbReference type="EMBL" id="CAMXCT010001105">
    <property type="protein sequence ID" value="CAI3986691.1"/>
    <property type="molecule type" value="Genomic_DNA"/>
</dbReference>
<accession>A0A9P1FSN0</accession>
<dbReference type="InterPro" id="IPR008397">
    <property type="entry name" value="Alginate_lyase_dom"/>
</dbReference>
<dbReference type="SUPFAM" id="SSF48230">
    <property type="entry name" value="Chondroitin AC/alginate lyase"/>
    <property type="match status" value="1"/>
</dbReference>
<evidence type="ECO:0000259" key="3">
    <source>
        <dbReference type="Pfam" id="PF05426"/>
    </source>
</evidence>
<dbReference type="InterPro" id="IPR008929">
    <property type="entry name" value="Chondroitin_lyas"/>
</dbReference>
<sequence>MQKAVIPLCYAWFFRGREDYAEHATKLLRTWFLDPAKRMNPHLTYAQGVPGQCDGRCYGIVDSARLPELVDAVGLLIGSTRWSSDDHAGLVHWFNEFLEWLQTSKNGREEENTKNNHATQYDVQVVSYALFVDKPEIARQVLQRVPKRRIDSQIRPDGSQPQEISRENSWDYSCYNLKHLAQLAHLGQHVDVNLWAYEKDGRSIKQAINYLLPYASGEGTWPHKQLAALEGFRLRDALVAAPVEFGWSPLAFKFLQKSAVERLLYPKGYGEQAD</sequence>
<organism evidence="4">
    <name type="scientific">Cladocopium goreaui</name>
    <dbReference type="NCBI Taxonomy" id="2562237"/>
    <lineage>
        <taxon>Eukaryota</taxon>
        <taxon>Sar</taxon>
        <taxon>Alveolata</taxon>
        <taxon>Dinophyceae</taxon>
        <taxon>Suessiales</taxon>
        <taxon>Symbiodiniaceae</taxon>
        <taxon>Cladocopium</taxon>
    </lineage>
</organism>
<evidence type="ECO:0000313" key="5">
    <source>
        <dbReference type="EMBL" id="CAL4774003.1"/>
    </source>
</evidence>
<evidence type="ECO:0000256" key="1">
    <source>
        <dbReference type="ARBA" id="ARBA00022729"/>
    </source>
</evidence>
<evidence type="ECO:0000256" key="2">
    <source>
        <dbReference type="ARBA" id="ARBA00023239"/>
    </source>
</evidence>
<dbReference type="Pfam" id="PF05426">
    <property type="entry name" value="Alginate_lyase"/>
    <property type="match status" value="1"/>
</dbReference>
<dbReference type="GO" id="GO:0016829">
    <property type="term" value="F:lyase activity"/>
    <property type="evidence" value="ECO:0007669"/>
    <property type="project" value="UniProtKB-KW"/>
</dbReference>
<dbReference type="Gene3D" id="1.50.10.100">
    <property type="entry name" value="Chondroitin AC/alginate lyase"/>
    <property type="match status" value="1"/>
</dbReference>
<evidence type="ECO:0000313" key="6">
    <source>
        <dbReference type="Proteomes" id="UP001152797"/>
    </source>
</evidence>
<protein>
    <submittedName>
        <fullName evidence="5">Alginate lyase</fullName>
    </submittedName>
</protein>
<dbReference type="OrthoDB" id="63533at2759"/>
<proteinExistence type="predicted"/>
<evidence type="ECO:0000313" key="4">
    <source>
        <dbReference type="EMBL" id="CAI3986691.1"/>
    </source>
</evidence>
<keyword evidence="6" id="KW-1185">Reference proteome</keyword>
<keyword evidence="1" id="KW-0732">Signal</keyword>
<comment type="caution">
    <text evidence="4">The sequence shown here is derived from an EMBL/GenBank/DDBJ whole genome shotgun (WGS) entry which is preliminary data.</text>
</comment>
<dbReference type="Proteomes" id="UP001152797">
    <property type="component" value="Unassembled WGS sequence"/>
</dbReference>
<keyword evidence="2 5" id="KW-0456">Lyase</keyword>
<dbReference type="EMBL" id="CAMXCT020001105">
    <property type="protein sequence ID" value="CAL1140066.1"/>
    <property type="molecule type" value="Genomic_DNA"/>
</dbReference>
<name>A0A9P1FSN0_9DINO</name>
<feature type="domain" description="Alginate lyase" evidence="3">
    <location>
        <begin position="4"/>
        <end position="221"/>
    </location>
</feature>
<reference evidence="4" key="1">
    <citation type="submission" date="2022-10" db="EMBL/GenBank/DDBJ databases">
        <authorList>
            <person name="Chen Y."/>
            <person name="Dougan E. K."/>
            <person name="Chan C."/>
            <person name="Rhodes N."/>
            <person name="Thang M."/>
        </authorList>
    </citation>
    <scope>NUCLEOTIDE SEQUENCE</scope>
</reference>
<dbReference type="EMBL" id="CAMXCT030001105">
    <property type="protein sequence ID" value="CAL4774003.1"/>
    <property type="molecule type" value="Genomic_DNA"/>
</dbReference>
<dbReference type="AlphaFoldDB" id="A0A9P1FSN0"/>
<reference evidence="5 6" key="2">
    <citation type="submission" date="2024-05" db="EMBL/GenBank/DDBJ databases">
        <authorList>
            <person name="Chen Y."/>
            <person name="Shah S."/>
            <person name="Dougan E. K."/>
            <person name="Thang M."/>
            <person name="Chan C."/>
        </authorList>
    </citation>
    <scope>NUCLEOTIDE SEQUENCE [LARGE SCALE GENOMIC DNA]</scope>
</reference>